<dbReference type="InterPro" id="IPR009057">
    <property type="entry name" value="Homeodomain-like_sf"/>
</dbReference>
<dbReference type="EMBL" id="AP028947">
    <property type="protein sequence ID" value="BET26647.1"/>
    <property type="molecule type" value="Genomic_DNA"/>
</dbReference>
<sequence>MRKRGRPRDPAVIENITELGGQALLDLGFERASMEQIAARAGVSKMTLYNYFPNKTALLEHCVRHKTDSHFEGFDESKYDPANPAKGLRTLASQFLRLMRDPEVVRMMGMMHGMAGHHPEVCQSYFLAGPALVMHRINSYLEKAKACNSLNIEDTGMAANLFLGMLMGPSHVIAILGLGIASAKEDAKLIEEAVDTFLLRFKA</sequence>
<evidence type="ECO:0000256" key="2">
    <source>
        <dbReference type="PROSITE-ProRule" id="PRU00335"/>
    </source>
</evidence>
<evidence type="ECO:0000256" key="1">
    <source>
        <dbReference type="ARBA" id="ARBA00023125"/>
    </source>
</evidence>
<dbReference type="InterPro" id="IPR039536">
    <property type="entry name" value="TetR_C_Proteobacteria"/>
</dbReference>
<dbReference type="Gene3D" id="1.10.10.60">
    <property type="entry name" value="Homeodomain-like"/>
    <property type="match status" value="1"/>
</dbReference>
<dbReference type="Gene3D" id="1.10.357.10">
    <property type="entry name" value="Tetracycline Repressor, domain 2"/>
    <property type="match status" value="1"/>
</dbReference>
<dbReference type="GO" id="GO:0000976">
    <property type="term" value="F:transcription cis-regulatory region binding"/>
    <property type="evidence" value="ECO:0007669"/>
    <property type="project" value="TreeGrafter"/>
</dbReference>
<organism evidence="4 5">
    <name type="scientific">Limnobacter thiooxidans</name>
    <dbReference type="NCBI Taxonomy" id="131080"/>
    <lineage>
        <taxon>Bacteria</taxon>
        <taxon>Pseudomonadati</taxon>
        <taxon>Pseudomonadota</taxon>
        <taxon>Betaproteobacteria</taxon>
        <taxon>Burkholderiales</taxon>
        <taxon>Burkholderiaceae</taxon>
        <taxon>Limnobacter</taxon>
    </lineage>
</organism>
<evidence type="ECO:0000259" key="3">
    <source>
        <dbReference type="PROSITE" id="PS50977"/>
    </source>
</evidence>
<dbReference type="InterPro" id="IPR050109">
    <property type="entry name" value="HTH-type_TetR-like_transc_reg"/>
</dbReference>
<dbReference type="InterPro" id="IPR001647">
    <property type="entry name" value="HTH_TetR"/>
</dbReference>
<dbReference type="SUPFAM" id="SSF48498">
    <property type="entry name" value="Tetracyclin repressor-like, C-terminal domain"/>
    <property type="match status" value="1"/>
</dbReference>
<dbReference type="KEGG" id="lto:RGQ30_21480"/>
<accession>A0AA86JL91</accession>
<dbReference type="AlphaFoldDB" id="A0AA86JL91"/>
<dbReference type="Proteomes" id="UP001329151">
    <property type="component" value="Chromosome"/>
</dbReference>
<dbReference type="PANTHER" id="PTHR30055:SF146">
    <property type="entry name" value="HTH-TYPE TRANSCRIPTIONAL DUAL REGULATOR CECR"/>
    <property type="match status" value="1"/>
</dbReference>
<reference evidence="4 5" key="1">
    <citation type="submission" date="2023-10" db="EMBL/GenBank/DDBJ databases">
        <title>Complete Genome Sequence of Limnobacter thiooxidans CS-K2T, Isolated from freshwater lake sediments in Bavaria, Germany.</title>
        <authorList>
            <person name="Naruki M."/>
            <person name="Watanabe A."/>
            <person name="Warashina T."/>
            <person name="Morita T."/>
            <person name="Arakawa K."/>
        </authorList>
    </citation>
    <scope>NUCLEOTIDE SEQUENCE [LARGE SCALE GENOMIC DNA]</scope>
    <source>
        <strain evidence="4 5">CS-K2</strain>
    </source>
</reference>
<dbReference type="PANTHER" id="PTHR30055">
    <property type="entry name" value="HTH-TYPE TRANSCRIPTIONAL REGULATOR RUTR"/>
    <property type="match status" value="1"/>
</dbReference>
<feature type="domain" description="HTH tetR-type" evidence="3">
    <location>
        <begin position="10"/>
        <end position="70"/>
    </location>
</feature>
<evidence type="ECO:0000313" key="4">
    <source>
        <dbReference type="EMBL" id="BET26647.1"/>
    </source>
</evidence>
<feature type="DNA-binding region" description="H-T-H motif" evidence="2">
    <location>
        <begin position="33"/>
        <end position="52"/>
    </location>
</feature>
<evidence type="ECO:0000313" key="5">
    <source>
        <dbReference type="Proteomes" id="UP001329151"/>
    </source>
</evidence>
<dbReference type="PROSITE" id="PS50977">
    <property type="entry name" value="HTH_TETR_2"/>
    <property type="match status" value="1"/>
</dbReference>
<protein>
    <submittedName>
        <fullName evidence="4">Efflux system transcriptional repressor MexL</fullName>
    </submittedName>
</protein>
<keyword evidence="1 2" id="KW-0238">DNA-binding</keyword>
<keyword evidence="5" id="KW-1185">Reference proteome</keyword>
<proteinExistence type="predicted"/>
<gene>
    <name evidence="4" type="primary">mexL</name>
    <name evidence="4" type="ORF">RGQ30_21480</name>
</gene>
<dbReference type="Pfam" id="PF14246">
    <property type="entry name" value="TetR_C_7"/>
    <property type="match status" value="1"/>
</dbReference>
<dbReference type="SUPFAM" id="SSF46689">
    <property type="entry name" value="Homeodomain-like"/>
    <property type="match status" value="1"/>
</dbReference>
<dbReference type="GO" id="GO:0003700">
    <property type="term" value="F:DNA-binding transcription factor activity"/>
    <property type="evidence" value="ECO:0007669"/>
    <property type="project" value="TreeGrafter"/>
</dbReference>
<dbReference type="InterPro" id="IPR036271">
    <property type="entry name" value="Tet_transcr_reg_TetR-rel_C_sf"/>
</dbReference>
<name>A0AA86JL91_9BURK</name>
<dbReference type="Pfam" id="PF00440">
    <property type="entry name" value="TetR_N"/>
    <property type="match status" value="1"/>
</dbReference>